<reference evidence="2 3" key="1">
    <citation type="submission" date="2021-06" db="EMBL/GenBank/DDBJ databases">
        <title>Caerostris extrusa draft genome.</title>
        <authorList>
            <person name="Kono N."/>
            <person name="Arakawa K."/>
        </authorList>
    </citation>
    <scope>NUCLEOTIDE SEQUENCE [LARGE SCALE GENOMIC DNA]</scope>
</reference>
<dbReference type="AlphaFoldDB" id="A0AAV4Y2P3"/>
<sequence length="114" mass="12557">MKIGLISIFDLVSLLAFTRSAQDAMQESCLTEVLSHSAPNRFAAFLDRKSKRMRFLLKAFGREKISSFGTGVGVKACYTSLPTFPKSFPESSQKKMVACFPPGAPDCNAWRVSV</sequence>
<dbReference type="Proteomes" id="UP001054945">
    <property type="component" value="Unassembled WGS sequence"/>
</dbReference>
<protein>
    <recommendedName>
        <fullName evidence="4">Secreted protein</fullName>
    </recommendedName>
</protein>
<accession>A0AAV4Y2P3</accession>
<feature type="chain" id="PRO_5043573783" description="Secreted protein" evidence="1">
    <location>
        <begin position="21"/>
        <end position="114"/>
    </location>
</feature>
<evidence type="ECO:0000313" key="2">
    <source>
        <dbReference type="EMBL" id="GIZ00445.1"/>
    </source>
</evidence>
<organism evidence="2 3">
    <name type="scientific">Caerostris extrusa</name>
    <name type="common">Bark spider</name>
    <name type="synonym">Caerostris bankana</name>
    <dbReference type="NCBI Taxonomy" id="172846"/>
    <lineage>
        <taxon>Eukaryota</taxon>
        <taxon>Metazoa</taxon>
        <taxon>Ecdysozoa</taxon>
        <taxon>Arthropoda</taxon>
        <taxon>Chelicerata</taxon>
        <taxon>Arachnida</taxon>
        <taxon>Araneae</taxon>
        <taxon>Araneomorphae</taxon>
        <taxon>Entelegynae</taxon>
        <taxon>Araneoidea</taxon>
        <taxon>Araneidae</taxon>
        <taxon>Caerostris</taxon>
    </lineage>
</organism>
<proteinExistence type="predicted"/>
<evidence type="ECO:0008006" key="4">
    <source>
        <dbReference type="Google" id="ProtNLM"/>
    </source>
</evidence>
<evidence type="ECO:0000256" key="1">
    <source>
        <dbReference type="SAM" id="SignalP"/>
    </source>
</evidence>
<comment type="caution">
    <text evidence="2">The sequence shown here is derived from an EMBL/GenBank/DDBJ whole genome shotgun (WGS) entry which is preliminary data.</text>
</comment>
<dbReference type="EMBL" id="BPLR01001155">
    <property type="protein sequence ID" value="GIZ00445.1"/>
    <property type="molecule type" value="Genomic_DNA"/>
</dbReference>
<feature type="signal peptide" evidence="1">
    <location>
        <begin position="1"/>
        <end position="20"/>
    </location>
</feature>
<keyword evidence="1" id="KW-0732">Signal</keyword>
<keyword evidence="3" id="KW-1185">Reference proteome</keyword>
<evidence type="ECO:0000313" key="3">
    <source>
        <dbReference type="Proteomes" id="UP001054945"/>
    </source>
</evidence>
<gene>
    <name evidence="2" type="ORF">CEXT_456491</name>
</gene>
<name>A0AAV4Y2P3_CAEEX</name>